<sequence>MKLISSIVLHLLLVNVGVACQSADPLLPPPTPRPTPPPSTSSTAPVVGTTTSCYRVTPGGDGVPMWAQCGGQSYKGSTMCVSGGQCVYVNEHFSSCQPIPYTVVRCS</sequence>
<comment type="caution">
    <text evidence="5">The sequence shown here is derived from an EMBL/GenBank/DDBJ whole genome shotgun (WGS) entry which is preliminary data.</text>
</comment>
<dbReference type="GO" id="GO:0005576">
    <property type="term" value="C:extracellular region"/>
    <property type="evidence" value="ECO:0007669"/>
    <property type="project" value="InterPro"/>
</dbReference>
<feature type="region of interest" description="Disordered" evidence="2">
    <location>
        <begin position="25"/>
        <end position="47"/>
    </location>
</feature>
<dbReference type="OrthoDB" id="2119228at2759"/>
<feature type="chain" id="PRO_5017085021" description="CBM1 domain-containing protein" evidence="3">
    <location>
        <begin position="20"/>
        <end position="107"/>
    </location>
</feature>
<feature type="domain" description="CBM1" evidence="4">
    <location>
        <begin position="61"/>
        <end position="97"/>
    </location>
</feature>
<evidence type="ECO:0000256" key="1">
    <source>
        <dbReference type="ARBA" id="ARBA00022729"/>
    </source>
</evidence>
<dbReference type="GO" id="GO:0030248">
    <property type="term" value="F:cellulose binding"/>
    <property type="evidence" value="ECO:0007669"/>
    <property type="project" value="InterPro"/>
</dbReference>
<feature type="signal peptide" evidence="3">
    <location>
        <begin position="1"/>
        <end position="19"/>
    </location>
</feature>
<dbReference type="AlphaFoldDB" id="A0A369JFB7"/>
<accession>A0A369JFB7</accession>
<dbReference type="SMART" id="SM00236">
    <property type="entry name" value="fCBD"/>
    <property type="match status" value="1"/>
</dbReference>
<dbReference type="Proteomes" id="UP000076154">
    <property type="component" value="Unassembled WGS sequence"/>
</dbReference>
<keyword evidence="6" id="KW-1185">Reference proteome</keyword>
<keyword evidence="1 3" id="KW-0732">Signal</keyword>
<dbReference type="PROSITE" id="PS51257">
    <property type="entry name" value="PROKAR_LIPOPROTEIN"/>
    <property type="match status" value="1"/>
</dbReference>
<dbReference type="InParanoid" id="A0A369JFB7"/>
<feature type="compositionally biased region" description="Pro residues" evidence="2">
    <location>
        <begin position="26"/>
        <end position="39"/>
    </location>
</feature>
<dbReference type="GO" id="GO:0005975">
    <property type="term" value="P:carbohydrate metabolic process"/>
    <property type="evidence" value="ECO:0007669"/>
    <property type="project" value="InterPro"/>
</dbReference>
<proteinExistence type="predicted"/>
<evidence type="ECO:0000256" key="3">
    <source>
        <dbReference type="SAM" id="SignalP"/>
    </source>
</evidence>
<protein>
    <recommendedName>
        <fullName evidence="4">CBM1 domain-containing protein</fullName>
    </recommendedName>
</protein>
<reference evidence="5" key="1">
    <citation type="submission" date="2018-04" db="EMBL/GenBank/DDBJ databases">
        <title>Whole genome sequencing of Hypsizygus marmoreus.</title>
        <authorList>
            <person name="Choi I.-G."/>
            <person name="Min B."/>
            <person name="Kim J.-G."/>
            <person name="Kim S."/>
            <person name="Oh Y.-L."/>
            <person name="Kong W.-S."/>
            <person name="Park H."/>
            <person name="Jeong J."/>
            <person name="Song E.-S."/>
        </authorList>
    </citation>
    <scope>NUCLEOTIDE SEQUENCE [LARGE SCALE GENOMIC DNA]</scope>
    <source>
        <strain evidence="5">51987-8</strain>
    </source>
</reference>
<name>A0A369JFB7_HYPMA</name>
<dbReference type="InterPro" id="IPR035971">
    <property type="entry name" value="CBD_sf"/>
</dbReference>
<gene>
    <name evidence="5" type="ORF">Hypma_000449</name>
</gene>
<evidence type="ECO:0000313" key="6">
    <source>
        <dbReference type="Proteomes" id="UP000076154"/>
    </source>
</evidence>
<evidence type="ECO:0000313" key="5">
    <source>
        <dbReference type="EMBL" id="RDB18104.1"/>
    </source>
</evidence>
<organism evidence="5 6">
    <name type="scientific">Hypsizygus marmoreus</name>
    <name type="common">White beech mushroom</name>
    <name type="synonym">Agaricus marmoreus</name>
    <dbReference type="NCBI Taxonomy" id="39966"/>
    <lineage>
        <taxon>Eukaryota</taxon>
        <taxon>Fungi</taxon>
        <taxon>Dikarya</taxon>
        <taxon>Basidiomycota</taxon>
        <taxon>Agaricomycotina</taxon>
        <taxon>Agaricomycetes</taxon>
        <taxon>Agaricomycetidae</taxon>
        <taxon>Agaricales</taxon>
        <taxon>Tricholomatineae</taxon>
        <taxon>Lyophyllaceae</taxon>
        <taxon>Hypsizygus</taxon>
    </lineage>
</organism>
<dbReference type="InterPro" id="IPR000254">
    <property type="entry name" value="CBD"/>
</dbReference>
<dbReference type="SUPFAM" id="SSF57180">
    <property type="entry name" value="Cellulose-binding domain"/>
    <property type="match status" value="1"/>
</dbReference>
<dbReference type="PROSITE" id="PS51164">
    <property type="entry name" value="CBM1_2"/>
    <property type="match status" value="1"/>
</dbReference>
<evidence type="ECO:0000256" key="2">
    <source>
        <dbReference type="SAM" id="MobiDB-lite"/>
    </source>
</evidence>
<dbReference type="Pfam" id="PF00734">
    <property type="entry name" value="CBM_1"/>
    <property type="match status" value="1"/>
</dbReference>
<dbReference type="EMBL" id="LUEZ02000106">
    <property type="protein sequence ID" value="RDB18104.1"/>
    <property type="molecule type" value="Genomic_DNA"/>
</dbReference>
<evidence type="ECO:0000259" key="4">
    <source>
        <dbReference type="PROSITE" id="PS51164"/>
    </source>
</evidence>